<dbReference type="Pfam" id="PF20441">
    <property type="entry name" value="TerL_nuclease"/>
    <property type="match status" value="1"/>
</dbReference>
<dbReference type="PANTHER" id="PTHR41287">
    <property type="match status" value="1"/>
</dbReference>
<dbReference type="GO" id="GO:0004519">
    <property type="term" value="F:endonuclease activity"/>
    <property type="evidence" value="ECO:0007669"/>
    <property type="project" value="InterPro"/>
</dbReference>
<feature type="domain" description="Terminase large subunit-like ATPase" evidence="1">
    <location>
        <begin position="52"/>
        <end position="222"/>
    </location>
</feature>
<accession>A0A8S5QJT9</accession>
<dbReference type="EMBL" id="BK015664">
    <property type="protein sequence ID" value="DAE18804.1"/>
    <property type="molecule type" value="Genomic_DNA"/>
</dbReference>
<reference evidence="3" key="1">
    <citation type="journal article" date="2021" name="Proc. Natl. Acad. Sci. U.S.A.">
        <title>A Catalog of Tens of Thousands of Viruses from Human Metagenomes Reveals Hidden Associations with Chronic Diseases.</title>
        <authorList>
            <person name="Tisza M.J."/>
            <person name="Buck C.B."/>
        </authorList>
    </citation>
    <scope>NUCLEOTIDE SEQUENCE</scope>
    <source>
        <strain evidence="3">Ct3mI7</strain>
    </source>
</reference>
<name>A0A8S5QJT9_9CAUD</name>
<dbReference type="InterPro" id="IPR046461">
    <property type="entry name" value="TerL_ATPase"/>
</dbReference>
<organism evidence="3">
    <name type="scientific">Myoviridae sp. ct3mI7</name>
    <dbReference type="NCBI Taxonomy" id="2825028"/>
    <lineage>
        <taxon>Viruses</taxon>
        <taxon>Duplodnaviria</taxon>
        <taxon>Heunggongvirae</taxon>
        <taxon>Uroviricota</taxon>
        <taxon>Caudoviricetes</taxon>
    </lineage>
</organism>
<dbReference type="InterPro" id="IPR005021">
    <property type="entry name" value="Terminase_largesu-like"/>
</dbReference>
<evidence type="ECO:0000259" key="1">
    <source>
        <dbReference type="Pfam" id="PF03354"/>
    </source>
</evidence>
<dbReference type="InterPro" id="IPR027417">
    <property type="entry name" value="P-loop_NTPase"/>
</dbReference>
<feature type="domain" description="Terminase large subunit-like endonuclease" evidence="2">
    <location>
        <begin position="232"/>
        <end position="513"/>
    </location>
</feature>
<evidence type="ECO:0000313" key="3">
    <source>
        <dbReference type="EMBL" id="DAE18804.1"/>
    </source>
</evidence>
<sequence>MKRIADTLMEKYLNPGEFHFDLEIANRHIEFIERFCKLPTGKLGQPLRLELFQKARLQSIFGFVDDNNLRQYNEVLIIEGRKNGKTTETAAIELDMLMNDKEGAPQIYNVATMLDQARLGFNAANKMRMQSPLLKKHIRKRAADLYCAMNMGFIKALASNTNSLDGLDTHCGVIDELAAIKNRDIYDLVKQSMGAREQPLLFCITTNGFVREGIFDSQYQYASDVLFDRARNNRFLPFIYELDHIDEWDKEECWIKANPGLGTVKSIDYLRQMVQKAKDDESFKPTVLVKDFNLKQTSEAAWLRFEDFENTATFTGPFRYGIGGLDAADSVDLAAAKVLCMRRDDPNIYVRQMYWMPQAVLDRQEETGNRRERDNVPYQLWKDKGLLRTVPGNKVDKRVMLDWFCELRDQEDIYVLYIGYDPWHIDDSLLREFQSEFGEKAMIPVRQGVITLSQPMKDLKADLQAKLIVYNDHPIDKWCFFNTVVKTDVNGNIQPVKGMDTRNRIDGTLALIDGYKVLQDKMGELQSLI</sequence>
<dbReference type="Pfam" id="PF03354">
    <property type="entry name" value="TerL_ATPase"/>
    <property type="match status" value="1"/>
</dbReference>
<protein>
    <submittedName>
        <fullName evidence="3">Large Terminase</fullName>
    </submittedName>
</protein>
<dbReference type="PANTHER" id="PTHR41287:SF1">
    <property type="entry name" value="PROTEIN YMFN"/>
    <property type="match status" value="1"/>
</dbReference>
<evidence type="ECO:0000259" key="2">
    <source>
        <dbReference type="Pfam" id="PF20441"/>
    </source>
</evidence>
<proteinExistence type="predicted"/>
<dbReference type="Gene3D" id="3.40.50.300">
    <property type="entry name" value="P-loop containing nucleotide triphosphate hydrolases"/>
    <property type="match status" value="1"/>
</dbReference>
<dbReference type="InterPro" id="IPR046462">
    <property type="entry name" value="TerL_nuclease"/>
</dbReference>